<feature type="transmembrane region" description="Helical" evidence="5">
    <location>
        <begin position="7"/>
        <end position="27"/>
    </location>
</feature>
<keyword evidence="3 5" id="KW-1133">Transmembrane helix</keyword>
<keyword evidence="2 5" id="KW-0812">Transmembrane</keyword>
<name>A0A1N6IZY1_9PROT</name>
<dbReference type="SUPFAM" id="SSF103481">
    <property type="entry name" value="Multidrug resistance efflux transporter EmrE"/>
    <property type="match status" value="2"/>
</dbReference>
<feature type="transmembrane region" description="Helical" evidence="5">
    <location>
        <begin position="170"/>
        <end position="191"/>
    </location>
</feature>
<dbReference type="PANTHER" id="PTHR22911:SF6">
    <property type="entry name" value="SOLUTE CARRIER FAMILY 35 MEMBER G1"/>
    <property type="match status" value="1"/>
</dbReference>
<feature type="transmembrane region" description="Helical" evidence="5">
    <location>
        <begin position="256"/>
        <end position="275"/>
    </location>
</feature>
<protein>
    <submittedName>
        <fullName evidence="7">S-adenosylmethionine uptake transporter</fullName>
    </submittedName>
</protein>
<feature type="domain" description="EamA" evidence="6">
    <location>
        <begin position="4"/>
        <end position="131"/>
    </location>
</feature>
<organism evidence="7 8">
    <name type="scientific">Nitrosomonas cryotolerans ATCC 49181</name>
    <dbReference type="NCBI Taxonomy" id="1131553"/>
    <lineage>
        <taxon>Bacteria</taxon>
        <taxon>Pseudomonadati</taxon>
        <taxon>Pseudomonadota</taxon>
        <taxon>Betaproteobacteria</taxon>
        <taxon>Nitrosomonadales</taxon>
        <taxon>Nitrosomonadaceae</taxon>
        <taxon>Nitrosomonas</taxon>
    </lineage>
</organism>
<comment type="subcellular location">
    <subcellularLocation>
        <location evidence="1">Membrane</location>
        <topology evidence="1">Multi-pass membrane protein</topology>
    </subcellularLocation>
</comment>
<feature type="transmembrane region" description="Helical" evidence="5">
    <location>
        <begin position="63"/>
        <end position="84"/>
    </location>
</feature>
<evidence type="ECO:0000259" key="6">
    <source>
        <dbReference type="Pfam" id="PF00892"/>
    </source>
</evidence>
<evidence type="ECO:0000313" key="7">
    <source>
        <dbReference type="EMBL" id="SIO37551.1"/>
    </source>
</evidence>
<feature type="domain" description="EamA" evidence="6">
    <location>
        <begin position="144"/>
        <end position="272"/>
    </location>
</feature>
<evidence type="ECO:0000313" key="8">
    <source>
        <dbReference type="Proteomes" id="UP000185062"/>
    </source>
</evidence>
<dbReference type="Pfam" id="PF00892">
    <property type="entry name" value="EamA"/>
    <property type="match status" value="2"/>
</dbReference>
<feature type="transmembrane region" description="Helical" evidence="5">
    <location>
        <begin position="197"/>
        <end position="219"/>
    </location>
</feature>
<dbReference type="STRING" id="44575.SAMN05216419_100647"/>
<gene>
    <name evidence="7" type="ORF">SAMN02743940_2206</name>
</gene>
<feature type="transmembrane region" description="Helical" evidence="5">
    <location>
        <begin position="140"/>
        <end position="158"/>
    </location>
</feature>
<feature type="transmembrane region" description="Helical" evidence="5">
    <location>
        <begin position="228"/>
        <end position="250"/>
    </location>
</feature>
<feature type="transmembrane region" description="Helical" evidence="5">
    <location>
        <begin position="115"/>
        <end position="134"/>
    </location>
</feature>
<dbReference type="InterPro" id="IPR000620">
    <property type="entry name" value="EamA_dom"/>
</dbReference>
<dbReference type="EMBL" id="FSRO01000001">
    <property type="protein sequence ID" value="SIO37551.1"/>
    <property type="molecule type" value="Genomic_DNA"/>
</dbReference>
<dbReference type="Proteomes" id="UP000185062">
    <property type="component" value="Unassembled WGS sequence"/>
</dbReference>
<dbReference type="InterPro" id="IPR037185">
    <property type="entry name" value="EmrE-like"/>
</dbReference>
<keyword evidence="8" id="KW-1185">Reference proteome</keyword>
<evidence type="ECO:0000256" key="5">
    <source>
        <dbReference type="SAM" id="Phobius"/>
    </source>
</evidence>
<dbReference type="eggNOG" id="COG0697">
    <property type="taxonomic scope" value="Bacteria"/>
</dbReference>
<proteinExistence type="predicted"/>
<evidence type="ECO:0000256" key="1">
    <source>
        <dbReference type="ARBA" id="ARBA00004141"/>
    </source>
</evidence>
<dbReference type="AlphaFoldDB" id="A0A1N6IZY1"/>
<dbReference type="PANTHER" id="PTHR22911">
    <property type="entry name" value="ACYL-MALONYL CONDENSING ENZYME-RELATED"/>
    <property type="match status" value="1"/>
</dbReference>
<evidence type="ECO:0000256" key="4">
    <source>
        <dbReference type="ARBA" id="ARBA00023136"/>
    </source>
</evidence>
<dbReference type="GO" id="GO:0016020">
    <property type="term" value="C:membrane"/>
    <property type="evidence" value="ECO:0007669"/>
    <property type="project" value="UniProtKB-SubCell"/>
</dbReference>
<reference evidence="7 8" key="1">
    <citation type="submission" date="2016-12" db="EMBL/GenBank/DDBJ databases">
        <authorList>
            <person name="Song W.-J."/>
            <person name="Kurnit D.M."/>
        </authorList>
    </citation>
    <scope>NUCLEOTIDE SEQUENCE [LARGE SCALE GENOMIC DNA]</scope>
    <source>
        <strain evidence="7 8">ATCC 49181</strain>
    </source>
</reference>
<accession>A0A1N6IZY1</accession>
<feature type="transmembrane region" description="Helical" evidence="5">
    <location>
        <begin position="33"/>
        <end position="51"/>
    </location>
</feature>
<sequence>MRSLWMLVAGFMFAGMGVFVKLGASYFTSIELVFYRSLLGVFVTYLAIRHYDLALTTMHWKVHCWRGLAGLSGMLLLFYCITQLPLATAISLNYTWPLFLALFSTLILKEQLHWSLIAAITLGFLGVILLLQPTLQADHWLTGLVGLASGFFAAIAYIKVKQLSNLGESNWCIVFYFTLICALVTGTWLLLTRFSPVTLHSMLLLLGMGATATLGQLALTQAYRTGKILVVGALGYSTVLFASLLGMLIWNEILPLLAWSGMGLIVLGGFLSGYLSHRIVSVAGRG</sequence>
<dbReference type="RefSeq" id="WP_028460970.1">
    <property type="nucleotide sequence ID" value="NZ_FSRO01000001.1"/>
</dbReference>
<keyword evidence="4 5" id="KW-0472">Membrane</keyword>
<evidence type="ECO:0000256" key="3">
    <source>
        <dbReference type="ARBA" id="ARBA00022989"/>
    </source>
</evidence>
<feature type="transmembrane region" description="Helical" evidence="5">
    <location>
        <begin position="90"/>
        <end position="108"/>
    </location>
</feature>
<evidence type="ECO:0000256" key="2">
    <source>
        <dbReference type="ARBA" id="ARBA00022692"/>
    </source>
</evidence>